<evidence type="ECO:0000313" key="3">
    <source>
        <dbReference type="EMBL" id="MFC6997971.1"/>
    </source>
</evidence>
<dbReference type="RefSeq" id="WP_161486774.1">
    <property type="nucleotide sequence ID" value="NZ_JBHSYQ010000004.1"/>
</dbReference>
<dbReference type="Pfam" id="PF00072">
    <property type="entry name" value="Response_reg"/>
    <property type="match status" value="1"/>
</dbReference>
<dbReference type="PROSITE" id="PS50110">
    <property type="entry name" value="RESPONSE_REGULATORY"/>
    <property type="match status" value="1"/>
</dbReference>
<dbReference type="SUPFAM" id="SSF52172">
    <property type="entry name" value="CheY-like"/>
    <property type="match status" value="1"/>
</dbReference>
<organism evidence="3 4">
    <name type="scientific">Rufibacter roseus</name>
    <dbReference type="NCBI Taxonomy" id="1567108"/>
    <lineage>
        <taxon>Bacteria</taxon>
        <taxon>Pseudomonadati</taxon>
        <taxon>Bacteroidota</taxon>
        <taxon>Cytophagia</taxon>
        <taxon>Cytophagales</taxon>
        <taxon>Hymenobacteraceae</taxon>
        <taxon>Rufibacter</taxon>
    </lineage>
</organism>
<keyword evidence="4" id="KW-1185">Reference proteome</keyword>
<comment type="caution">
    <text evidence="3">The sequence shown here is derived from an EMBL/GenBank/DDBJ whole genome shotgun (WGS) entry which is preliminary data.</text>
</comment>
<name>A0ABW2DJG6_9BACT</name>
<reference evidence="4" key="1">
    <citation type="journal article" date="2019" name="Int. J. Syst. Evol. Microbiol.">
        <title>The Global Catalogue of Microorganisms (GCM) 10K type strain sequencing project: providing services to taxonomists for standard genome sequencing and annotation.</title>
        <authorList>
            <consortium name="The Broad Institute Genomics Platform"/>
            <consortium name="The Broad Institute Genome Sequencing Center for Infectious Disease"/>
            <person name="Wu L."/>
            <person name="Ma J."/>
        </authorList>
    </citation>
    <scope>NUCLEOTIDE SEQUENCE [LARGE SCALE GENOMIC DNA]</scope>
    <source>
        <strain evidence="4">CGMCC 4.7393</strain>
    </source>
</reference>
<dbReference type="Gene3D" id="3.40.50.2300">
    <property type="match status" value="1"/>
</dbReference>
<feature type="modified residue" description="4-aspartylphosphate" evidence="1">
    <location>
        <position position="61"/>
    </location>
</feature>
<dbReference type="SMART" id="SM00448">
    <property type="entry name" value="REC"/>
    <property type="match status" value="1"/>
</dbReference>
<dbReference type="PANTHER" id="PTHR44520">
    <property type="entry name" value="RESPONSE REGULATOR RCP1-RELATED"/>
    <property type="match status" value="1"/>
</dbReference>
<protein>
    <submittedName>
        <fullName evidence="3">Response regulator</fullName>
    </submittedName>
</protein>
<keyword evidence="1" id="KW-0597">Phosphoprotein</keyword>
<dbReference type="PANTHER" id="PTHR44520:SF2">
    <property type="entry name" value="RESPONSE REGULATOR RCP1"/>
    <property type="match status" value="1"/>
</dbReference>
<dbReference type="EMBL" id="JBHSYQ010000004">
    <property type="protein sequence ID" value="MFC6997971.1"/>
    <property type="molecule type" value="Genomic_DNA"/>
</dbReference>
<feature type="domain" description="Response regulatory" evidence="2">
    <location>
        <begin position="5"/>
        <end position="130"/>
    </location>
</feature>
<gene>
    <name evidence="3" type="ORF">ACFQHR_10055</name>
</gene>
<dbReference type="InterPro" id="IPR001789">
    <property type="entry name" value="Sig_transdc_resp-reg_receiver"/>
</dbReference>
<proteinExistence type="predicted"/>
<dbReference type="Proteomes" id="UP001596405">
    <property type="component" value="Unassembled WGS sequence"/>
</dbReference>
<accession>A0ABW2DJG6</accession>
<evidence type="ECO:0000256" key="1">
    <source>
        <dbReference type="PROSITE-ProRule" id="PRU00169"/>
    </source>
</evidence>
<evidence type="ECO:0000259" key="2">
    <source>
        <dbReference type="PROSITE" id="PS50110"/>
    </source>
</evidence>
<dbReference type="InterPro" id="IPR052893">
    <property type="entry name" value="TCS_response_regulator"/>
</dbReference>
<evidence type="ECO:0000313" key="4">
    <source>
        <dbReference type="Proteomes" id="UP001596405"/>
    </source>
</evidence>
<dbReference type="InterPro" id="IPR011006">
    <property type="entry name" value="CheY-like_superfamily"/>
</dbReference>
<sequence>MKVKRVLLIEDDEITTFLNQTIISSTGVSEDLVSAANGQEGLEYLLSLPAVDEFPNLILMDLNMPVLNGFGFLEEYQKLEFSKSASTKIVVLSTSTHDNDLRQIKELGVTTFLEKPLTTDAFLEVVKNLSAANPS</sequence>